<proteinExistence type="predicted"/>
<keyword evidence="2" id="KW-1185">Reference proteome</keyword>
<dbReference type="EMBL" id="JBHRZT010000072">
    <property type="protein sequence ID" value="MFC3886079.1"/>
    <property type="molecule type" value="Genomic_DNA"/>
</dbReference>
<dbReference type="Proteomes" id="UP001595752">
    <property type="component" value="Unassembled WGS sequence"/>
</dbReference>
<accession>A0ABV8BAA6</accession>
<gene>
    <name evidence="1" type="ORF">ACFOU2_22395</name>
</gene>
<protein>
    <submittedName>
        <fullName evidence="1">Uncharacterized protein</fullName>
    </submittedName>
</protein>
<name>A0ABV8BAA6_9BACI</name>
<reference evidence="2" key="1">
    <citation type="journal article" date="2019" name="Int. J. Syst. Evol. Microbiol.">
        <title>The Global Catalogue of Microorganisms (GCM) 10K type strain sequencing project: providing services to taxonomists for standard genome sequencing and annotation.</title>
        <authorList>
            <consortium name="The Broad Institute Genomics Platform"/>
            <consortium name="The Broad Institute Genome Sequencing Center for Infectious Disease"/>
            <person name="Wu L."/>
            <person name="Ma J."/>
        </authorList>
    </citation>
    <scope>NUCLEOTIDE SEQUENCE [LARGE SCALE GENOMIC DNA]</scope>
    <source>
        <strain evidence="2">CCUG 61889</strain>
    </source>
</reference>
<dbReference type="RefSeq" id="WP_377918447.1">
    <property type="nucleotide sequence ID" value="NZ_JBHRZT010000072.1"/>
</dbReference>
<evidence type="ECO:0000313" key="1">
    <source>
        <dbReference type="EMBL" id="MFC3886079.1"/>
    </source>
</evidence>
<comment type="caution">
    <text evidence="1">The sequence shown here is derived from an EMBL/GenBank/DDBJ whole genome shotgun (WGS) entry which is preliminary data.</text>
</comment>
<organism evidence="1 2">
    <name type="scientific">Bacillus songklensis</name>
    <dbReference type="NCBI Taxonomy" id="1069116"/>
    <lineage>
        <taxon>Bacteria</taxon>
        <taxon>Bacillati</taxon>
        <taxon>Bacillota</taxon>
        <taxon>Bacilli</taxon>
        <taxon>Bacillales</taxon>
        <taxon>Bacillaceae</taxon>
        <taxon>Bacillus</taxon>
    </lineage>
</organism>
<sequence>MSIFKMKSISITGQTTTLFHEEKEEKEQEGNLTVTTRTKSRNNKVNFMPILLASGCNRFP</sequence>
<evidence type="ECO:0000313" key="2">
    <source>
        <dbReference type="Proteomes" id="UP001595752"/>
    </source>
</evidence>